<keyword evidence="3" id="KW-0489">Methyltransferase</keyword>
<reference evidence="10" key="1">
    <citation type="submission" date="2020-08" db="EMBL/GenBank/DDBJ databases">
        <title>Genome sequencing and assembly of the red palm weevil Rhynchophorus ferrugineus.</title>
        <authorList>
            <person name="Dias G.B."/>
            <person name="Bergman C.M."/>
            <person name="Manee M."/>
        </authorList>
    </citation>
    <scope>NUCLEOTIDE SEQUENCE</scope>
    <source>
        <strain evidence="10">AA-2017</strain>
        <tissue evidence="10">Whole larva</tissue>
    </source>
</reference>
<keyword evidence="4" id="KW-0808">Transferase</keyword>
<keyword evidence="6" id="KW-0819">tRNA processing</keyword>
<evidence type="ECO:0000256" key="6">
    <source>
        <dbReference type="ARBA" id="ARBA00022694"/>
    </source>
</evidence>
<dbReference type="InterPro" id="IPR029063">
    <property type="entry name" value="SAM-dependent_MTases_sf"/>
</dbReference>
<evidence type="ECO:0000256" key="5">
    <source>
        <dbReference type="ARBA" id="ARBA00022691"/>
    </source>
</evidence>
<dbReference type="GO" id="GO:0030488">
    <property type="term" value="P:tRNA methylation"/>
    <property type="evidence" value="ECO:0007669"/>
    <property type="project" value="InterPro"/>
</dbReference>
<dbReference type="OrthoDB" id="1925287at2759"/>
<proteinExistence type="predicted"/>
<dbReference type="Proteomes" id="UP000625711">
    <property type="component" value="Unassembled WGS sequence"/>
</dbReference>
<comment type="caution">
    <text evidence="10">The sequence shown here is derived from an EMBL/GenBank/DDBJ whole genome shotgun (WGS) entry which is preliminary data.</text>
</comment>
<dbReference type="InterPro" id="IPR014816">
    <property type="entry name" value="tRNA_MeTrfase_Gcd14"/>
</dbReference>
<accession>A0A834IFG7</accession>
<sequence>MIILQLEISPGSIVIESGTDSGSLSPALTRAIKPHGHLYTFGFHEVRTKTALWEFKDNYVSVNHRDVCTNGFGDELNGKADAVFLDLPYTWLAIHHSVKSLKETGGRICSFPPRIEQVQKTCQELSNLGFQEIQTMEVLQTQYNVQTRNIPVLDTEFLKTPKLENVEKKERDTIKFNTAVQPAQQPGHTGESCDPPPFGCSHLCGALTNRLYPEFPFFLAGVALTCLAGKIHAGRARGGRERPGRCYDDNVDEKLDAAVNVNMGAPVGTPSTLASAPARSHPPFPLYVFFLYGGPRRRGPLPSRVCETARGPR</sequence>
<evidence type="ECO:0000256" key="7">
    <source>
        <dbReference type="ARBA" id="ARBA00023242"/>
    </source>
</evidence>
<dbReference type="Pfam" id="PF08704">
    <property type="entry name" value="GCD14"/>
    <property type="match status" value="1"/>
</dbReference>
<evidence type="ECO:0000313" key="11">
    <source>
        <dbReference type="Proteomes" id="UP000625711"/>
    </source>
</evidence>
<dbReference type="InterPro" id="IPR049470">
    <property type="entry name" value="TRM61_C"/>
</dbReference>
<dbReference type="AlphaFoldDB" id="A0A834IFG7"/>
<evidence type="ECO:0000256" key="3">
    <source>
        <dbReference type="ARBA" id="ARBA00022603"/>
    </source>
</evidence>
<keyword evidence="7" id="KW-0539">Nucleus</keyword>
<dbReference type="SUPFAM" id="SSF53335">
    <property type="entry name" value="S-adenosyl-L-methionine-dependent methyltransferases"/>
    <property type="match status" value="1"/>
</dbReference>
<comment type="subcellular location">
    <subcellularLocation>
        <location evidence="1">Nucleus</location>
    </subcellularLocation>
</comment>
<feature type="domain" description="tRNA (adenine(58)-N(1))-methyltransferase catalytic subunit TRM61 C-terminal" evidence="9">
    <location>
        <begin position="1"/>
        <end position="177"/>
    </location>
</feature>
<evidence type="ECO:0000259" key="9">
    <source>
        <dbReference type="Pfam" id="PF08704"/>
    </source>
</evidence>
<comment type="catalytic activity">
    <reaction evidence="8">
        <text>an adenosine in mRNA + S-adenosyl-L-methionine = an N(1)-methyladenosine in mRNA + S-adenosyl-L-homocysteine + H(+)</text>
        <dbReference type="Rhea" id="RHEA:55392"/>
        <dbReference type="Rhea" id="RHEA-COMP:12414"/>
        <dbReference type="Rhea" id="RHEA-COMP:12415"/>
        <dbReference type="ChEBI" id="CHEBI:15378"/>
        <dbReference type="ChEBI" id="CHEBI:57856"/>
        <dbReference type="ChEBI" id="CHEBI:59789"/>
        <dbReference type="ChEBI" id="CHEBI:74411"/>
        <dbReference type="ChEBI" id="CHEBI:74491"/>
    </reaction>
</comment>
<evidence type="ECO:0000256" key="4">
    <source>
        <dbReference type="ARBA" id="ARBA00022679"/>
    </source>
</evidence>
<keyword evidence="11" id="KW-1185">Reference proteome</keyword>
<name>A0A834IFG7_RHYFE</name>
<protein>
    <recommendedName>
        <fullName evidence="2">tRNA (adenine(58)-N(1))-methyltransferase</fullName>
        <ecNumber evidence="2">2.1.1.220</ecNumber>
    </recommendedName>
</protein>
<evidence type="ECO:0000256" key="1">
    <source>
        <dbReference type="ARBA" id="ARBA00004123"/>
    </source>
</evidence>
<dbReference type="EC" id="2.1.1.220" evidence="2"/>
<dbReference type="Gene3D" id="3.40.50.150">
    <property type="entry name" value="Vaccinia Virus protein VP39"/>
    <property type="match status" value="1"/>
</dbReference>
<dbReference type="EMBL" id="JAACXV010000409">
    <property type="protein sequence ID" value="KAF7278032.1"/>
    <property type="molecule type" value="Genomic_DNA"/>
</dbReference>
<dbReference type="GO" id="GO:0031515">
    <property type="term" value="C:tRNA (m1A) methyltransferase complex"/>
    <property type="evidence" value="ECO:0007669"/>
    <property type="project" value="InterPro"/>
</dbReference>
<organism evidence="10 11">
    <name type="scientific">Rhynchophorus ferrugineus</name>
    <name type="common">Red palm weevil</name>
    <name type="synonym">Curculio ferrugineus</name>
    <dbReference type="NCBI Taxonomy" id="354439"/>
    <lineage>
        <taxon>Eukaryota</taxon>
        <taxon>Metazoa</taxon>
        <taxon>Ecdysozoa</taxon>
        <taxon>Arthropoda</taxon>
        <taxon>Hexapoda</taxon>
        <taxon>Insecta</taxon>
        <taxon>Pterygota</taxon>
        <taxon>Neoptera</taxon>
        <taxon>Endopterygota</taxon>
        <taxon>Coleoptera</taxon>
        <taxon>Polyphaga</taxon>
        <taxon>Cucujiformia</taxon>
        <taxon>Curculionidae</taxon>
        <taxon>Dryophthorinae</taxon>
        <taxon>Rhynchophorus</taxon>
    </lineage>
</organism>
<dbReference type="PROSITE" id="PS51620">
    <property type="entry name" value="SAM_TRM61"/>
    <property type="match status" value="1"/>
</dbReference>
<dbReference type="PANTHER" id="PTHR12133:SF2">
    <property type="entry name" value="TRNA (ADENINE(58)-N(1))-METHYLTRANSFERASE CATALYTIC SUBUNIT TRMT61A"/>
    <property type="match status" value="1"/>
</dbReference>
<evidence type="ECO:0000313" key="10">
    <source>
        <dbReference type="EMBL" id="KAF7278032.1"/>
    </source>
</evidence>
<evidence type="ECO:0000256" key="8">
    <source>
        <dbReference type="ARBA" id="ARBA00048481"/>
    </source>
</evidence>
<dbReference type="GO" id="GO:0160107">
    <property type="term" value="F:tRNA (adenine(58)-N1)-methyltransferase activity"/>
    <property type="evidence" value="ECO:0007669"/>
    <property type="project" value="UniProtKB-EC"/>
</dbReference>
<evidence type="ECO:0000256" key="2">
    <source>
        <dbReference type="ARBA" id="ARBA00012796"/>
    </source>
</evidence>
<gene>
    <name evidence="10" type="ORF">GWI33_008951</name>
</gene>
<dbReference type="PANTHER" id="PTHR12133">
    <property type="entry name" value="TRNA (ADENINE(58)-N(1))-METHYLTRANSFERASE"/>
    <property type="match status" value="1"/>
</dbReference>
<keyword evidence="5" id="KW-0949">S-adenosyl-L-methionine</keyword>
<dbReference type="GO" id="GO:0005634">
    <property type="term" value="C:nucleus"/>
    <property type="evidence" value="ECO:0007669"/>
    <property type="project" value="UniProtKB-SubCell"/>
</dbReference>